<comment type="similarity">
    <text evidence="10">Belongs to the TRAFAC class YlqF/YawG GTPase family. RsgA subfamily.</text>
</comment>
<reference evidence="14 15" key="1">
    <citation type="submission" date="2022-10" db="EMBL/GenBank/DDBJ databases">
        <title>Defluviimonas sp. nov., isolated from ocean surface sediments.</title>
        <authorList>
            <person name="He W."/>
            <person name="Wang L."/>
            <person name="Zhang D.-F."/>
        </authorList>
    </citation>
    <scope>NUCLEOTIDE SEQUENCE [LARGE SCALE GENOMIC DNA]</scope>
    <source>
        <strain evidence="14 15">WL0050</strain>
    </source>
</reference>
<dbReference type="SUPFAM" id="SSF52540">
    <property type="entry name" value="P-loop containing nucleoside triphosphate hydrolases"/>
    <property type="match status" value="1"/>
</dbReference>
<evidence type="ECO:0000256" key="1">
    <source>
        <dbReference type="ARBA" id="ARBA00022490"/>
    </source>
</evidence>
<proteinExistence type="inferred from homology"/>
<protein>
    <recommendedName>
        <fullName evidence="10">Small ribosomal subunit biogenesis GTPase RsgA</fullName>
        <ecNumber evidence="10">3.6.1.-</ecNumber>
    </recommendedName>
</protein>
<accession>A0ABT2ZKH5</accession>
<gene>
    <name evidence="10 14" type="primary">rsgA</name>
    <name evidence="14" type="ORF">OEZ71_04940</name>
</gene>
<keyword evidence="3 10" id="KW-0479">Metal-binding</keyword>
<evidence type="ECO:0000256" key="9">
    <source>
        <dbReference type="ARBA" id="ARBA00023134"/>
    </source>
</evidence>
<comment type="function">
    <text evidence="10">One of several proteins that assist in the late maturation steps of the functional core of the 30S ribosomal subunit. Helps release RbfA from mature subunits. May play a role in the assembly of ribosomal proteins into the subunit. Circularly permuted GTPase that catalyzes slow GTP hydrolysis, GTPase activity is stimulated by the 30S ribosomal subunit.</text>
</comment>
<feature type="domain" description="CP-type G" evidence="13">
    <location>
        <begin position="99"/>
        <end position="253"/>
    </location>
</feature>
<feature type="binding site" evidence="10">
    <location>
        <begin position="196"/>
        <end position="204"/>
    </location>
    <ligand>
        <name>GTP</name>
        <dbReference type="ChEBI" id="CHEBI:37565"/>
    </ligand>
</feature>
<evidence type="ECO:0000256" key="4">
    <source>
        <dbReference type="ARBA" id="ARBA00022730"/>
    </source>
</evidence>
<comment type="cofactor">
    <cofactor evidence="10">
        <name>Zn(2+)</name>
        <dbReference type="ChEBI" id="CHEBI:29105"/>
    </cofactor>
    <text evidence="10">Binds 1 zinc ion per subunit.</text>
</comment>
<dbReference type="EMBL" id="JAOWKZ010000001">
    <property type="protein sequence ID" value="MCV2871634.1"/>
    <property type="molecule type" value="Genomic_DNA"/>
</dbReference>
<dbReference type="PROSITE" id="PS50936">
    <property type="entry name" value="ENGC_GTPASE"/>
    <property type="match status" value="1"/>
</dbReference>
<keyword evidence="8 10" id="KW-0694">RNA-binding</keyword>
<feature type="binding site" evidence="10">
    <location>
        <position position="276"/>
    </location>
    <ligand>
        <name>Zn(2+)</name>
        <dbReference type="ChEBI" id="CHEBI:29105"/>
    </ligand>
</feature>
<feature type="region of interest" description="Disordered" evidence="11">
    <location>
        <begin position="318"/>
        <end position="346"/>
    </location>
</feature>
<dbReference type="RefSeq" id="WP_263738798.1">
    <property type="nucleotide sequence ID" value="NZ_JAOWKZ010000001.1"/>
</dbReference>
<keyword evidence="2 10" id="KW-0690">Ribosome biogenesis</keyword>
<dbReference type="EC" id="3.6.1.-" evidence="10"/>
<dbReference type="HAMAP" id="MF_01820">
    <property type="entry name" value="GTPase_RsgA"/>
    <property type="match status" value="1"/>
</dbReference>
<dbReference type="PANTHER" id="PTHR32120">
    <property type="entry name" value="SMALL RIBOSOMAL SUBUNIT BIOGENESIS GTPASE RSGA"/>
    <property type="match status" value="1"/>
</dbReference>
<dbReference type="InterPro" id="IPR010914">
    <property type="entry name" value="RsgA_GTPase_dom"/>
</dbReference>
<dbReference type="CDD" id="cd01854">
    <property type="entry name" value="YjeQ_EngC"/>
    <property type="match status" value="1"/>
</dbReference>
<keyword evidence="9 10" id="KW-0342">GTP-binding</keyword>
<keyword evidence="6 10" id="KW-0378">Hydrolase</keyword>
<keyword evidence="7 10" id="KW-0862">Zinc</keyword>
<evidence type="ECO:0000259" key="12">
    <source>
        <dbReference type="PROSITE" id="PS50936"/>
    </source>
</evidence>
<sequence length="346" mass="37174">MTPNSHALADLGWSADFLRQLDTDELDSLKPARVTGVHRDRLSALSESGPLLLTLPPGLSAGDVAVGDWVLADPSTDRAERLLGRKTRIFRRATGDASREQLIVANVDTVFLTTSCTEEFNEARLERYLALAHAGGIPPVFVVTKADKTDDPDAYLDRLRAIAPSVPAILLNAKSPGAVDTLRDWCGPGKTVAFLGMSGVGKSTLASALTGIDLETGEVREDDMKGRHTTTAREMHAIPGGGWLIDTPGMRELRLTDMAEGIDETFGEITEIASECRFRDCTHGPEPGCAVQAAIAAGRVDAGRLERWKKLKAEDAAHAASAAEKRRRGKAFSKVVKQAMKAKRPG</sequence>
<feature type="binding site" evidence="10">
    <location>
        <position position="289"/>
    </location>
    <ligand>
        <name>Zn(2+)</name>
        <dbReference type="ChEBI" id="CHEBI:29105"/>
    </ligand>
</feature>
<dbReference type="Proteomes" id="UP001652564">
    <property type="component" value="Unassembled WGS sequence"/>
</dbReference>
<dbReference type="InterPro" id="IPR027417">
    <property type="entry name" value="P-loop_NTPase"/>
</dbReference>
<evidence type="ECO:0000259" key="13">
    <source>
        <dbReference type="PROSITE" id="PS51721"/>
    </source>
</evidence>
<comment type="caution">
    <text evidence="14">The sequence shown here is derived from an EMBL/GenBank/DDBJ whole genome shotgun (WGS) entry which is preliminary data.</text>
</comment>
<keyword evidence="5 10" id="KW-0547">Nucleotide-binding</keyword>
<dbReference type="Pfam" id="PF03193">
    <property type="entry name" value="RsgA_GTPase"/>
    <property type="match status" value="1"/>
</dbReference>
<dbReference type="NCBIfam" id="TIGR00157">
    <property type="entry name" value="ribosome small subunit-dependent GTPase A"/>
    <property type="match status" value="1"/>
</dbReference>
<feature type="binding site" evidence="10">
    <location>
        <position position="281"/>
    </location>
    <ligand>
        <name>Zn(2+)</name>
        <dbReference type="ChEBI" id="CHEBI:29105"/>
    </ligand>
</feature>
<evidence type="ECO:0000256" key="3">
    <source>
        <dbReference type="ARBA" id="ARBA00022723"/>
    </source>
</evidence>
<evidence type="ECO:0000313" key="15">
    <source>
        <dbReference type="Proteomes" id="UP001652564"/>
    </source>
</evidence>
<evidence type="ECO:0000256" key="6">
    <source>
        <dbReference type="ARBA" id="ARBA00022801"/>
    </source>
</evidence>
<dbReference type="PROSITE" id="PS51721">
    <property type="entry name" value="G_CP"/>
    <property type="match status" value="1"/>
</dbReference>
<organism evidence="14 15">
    <name type="scientific">Albidovulum litorale</name>
    <dbReference type="NCBI Taxonomy" id="2984134"/>
    <lineage>
        <taxon>Bacteria</taxon>
        <taxon>Pseudomonadati</taxon>
        <taxon>Pseudomonadota</taxon>
        <taxon>Alphaproteobacteria</taxon>
        <taxon>Rhodobacterales</taxon>
        <taxon>Paracoccaceae</taxon>
        <taxon>Albidovulum</taxon>
    </lineage>
</organism>
<dbReference type="InterPro" id="IPR030378">
    <property type="entry name" value="G_CP_dom"/>
</dbReference>
<evidence type="ECO:0000256" key="10">
    <source>
        <dbReference type="HAMAP-Rule" id="MF_01820"/>
    </source>
</evidence>
<evidence type="ECO:0000256" key="11">
    <source>
        <dbReference type="SAM" id="MobiDB-lite"/>
    </source>
</evidence>
<dbReference type="PANTHER" id="PTHR32120:SF10">
    <property type="entry name" value="SMALL RIBOSOMAL SUBUNIT BIOGENESIS GTPASE RSGA"/>
    <property type="match status" value="1"/>
</dbReference>
<evidence type="ECO:0000256" key="7">
    <source>
        <dbReference type="ARBA" id="ARBA00022833"/>
    </source>
</evidence>
<evidence type="ECO:0000256" key="5">
    <source>
        <dbReference type="ARBA" id="ARBA00022741"/>
    </source>
</evidence>
<dbReference type="InterPro" id="IPR004881">
    <property type="entry name" value="Ribosome_biogen_GTPase_RsgA"/>
</dbReference>
<keyword evidence="4 10" id="KW-0699">rRNA-binding</keyword>
<comment type="subcellular location">
    <subcellularLocation>
        <location evidence="10">Cytoplasm</location>
    </subcellularLocation>
</comment>
<feature type="domain" description="EngC GTPase" evidence="12">
    <location>
        <begin position="105"/>
        <end position="251"/>
    </location>
</feature>
<evidence type="ECO:0000256" key="8">
    <source>
        <dbReference type="ARBA" id="ARBA00022884"/>
    </source>
</evidence>
<evidence type="ECO:0000313" key="14">
    <source>
        <dbReference type="EMBL" id="MCV2871634.1"/>
    </source>
</evidence>
<feature type="binding site" evidence="10">
    <location>
        <begin position="144"/>
        <end position="147"/>
    </location>
    <ligand>
        <name>GTP</name>
        <dbReference type="ChEBI" id="CHEBI:37565"/>
    </ligand>
</feature>
<dbReference type="Gene3D" id="3.40.50.300">
    <property type="entry name" value="P-loop containing nucleotide triphosphate hydrolases"/>
    <property type="match status" value="1"/>
</dbReference>
<comment type="subunit">
    <text evidence="10">Monomer. Associates with 30S ribosomal subunit, binds 16S rRNA.</text>
</comment>
<keyword evidence="15" id="KW-1185">Reference proteome</keyword>
<feature type="binding site" evidence="10">
    <location>
        <position position="283"/>
    </location>
    <ligand>
        <name>Zn(2+)</name>
        <dbReference type="ChEBI" id="CHEBI:29105"/>
    </ligand>
</feature>
<evidence type="ECO:0000256" key="2">
    <source>
        <dbReference type="ARBA" id="ARBA00022517"/>
    </source>
</evidence>
<keyword evidence="1 10" id="KW-0963">Cytoplasm</keyword>
<name>A0ABT2ZKH5_9RHOB</name>
<dbReference type="Gene3D" id="1.10.40.50">
    <property type="entry name" value="Probable gtpase engc, domain 3"/>
    <property type="match status" value="1"/>
</dbReference>